<accession>A0A1T1HA57</accession>
<feature type="compositionally biased region" description="Polar residues" evidence="1">
    <location>
        <begin position="76"/>
        <end position="87"/>
    </location>
</feature>
<sequence>MLASAGCALLAGLPTQAQAAELDNWDFDTAALIYAESDSRVSAFEPVVSATRNFDSETKLNLKFAFDTLTGASPNGATSSAQAQTFARPSGNGRYTTDAGAQPLDDTFRDSRAAFSASWSAPINRDWAYSAGGYLSSEHDYQSLGVNGTVSRYLNQKNTTLTFGLNLSADSLNPEGGLPVGLSRTPVPDSATFTTDLNNSRDGSSDDKQVVDVVLGLTQVIDRKTLMQLNYALSSGSGYLNDPYKIVSVIDSNAGGNYGGNFIKDGANLYLYEKRPDSRLKHALFWQGKRQLDNGDIVDLSYRFMFDDWGVNSHTVDLKYRWDLGKHYIEPQLRWYTQTAADFYKRYVTSSDYPSLDEVSADYRLGDLDTYTLGFRYGYRMSQNSELYTRISFYQQSSSGDNGFGGLTDQELYPDTAATMVTVGYRF</sequence>
<feature type="chain" id="PRO_5012074734" description="DUF3570 domain-containing protein" evidence="2">
    <location>
        <begin position="20"/>
        <end position="427"/>
    </location>
</feature>
<dbReference type="Proteomes" id="UP000190064">
    <property type="component" value="Unassembled WGS sequence"/>
</dbReference>
<dbReference type="STRING" id="966.BTA35_0211685"/>
<keyword evidence="4" id="KW-1185">Reference proteome</keyword>
<evidence type="ECO:0000256" key="2">
    <source>
        <dbReference type="SAM" id="SignalP"/>
    </source>
</evidence>
<comment type="caution">
    <text evidence="3">The sequence shown here is derived from an EMBL/GenBank/DDBJ whole genome shotgun (WGS) entry which is preliminary data.</text>
</comment>
<keyword evidence="2" id="KW-0732">Signal</keyword>
<gene>
    <name evidence="3" type="ORF">BTA35_0211685</name>
</gene>
<reference evidence="3" key="1">
    <citation type="submission" date="2017-02" db="EMBL/GenBank/DDBJ databases">
        <title>Draft Genome Sequence of the Salt Water Bacterium Oceanospirillum linum ATCC 11336.</title>
        <authorList>
            <person name="Trachtenberg A.M."/>
            <person name="Carney J.G."/>
            <person name="Linnane J.D."/>
            <person name="Rheaume B.A."/>
            <person name="Pitts N.L."/>
            <person name="Mykles D.L."/>
            <person name="Maclea K.S."/>
        </authorList>
    </citation>
    <scope>NUCLEOTIDE SEQUENCE [LARGE SCALE GENOMIC DNA]</scope>
    <source>
        <strain evidence="3">ATCC 11336</strain>
    </source>
</reference>
<organism evidence="3 4">
    <name type="scientific">Oceanospirillum linum</name>
    <dbReference type="NCBI Taxonomy" id="966"/>
    <lineage>
        <taxon>Bacteria</taxon>
        <taxon>Pseudomonadati</taxon>
        <taxon>Pseudomonadota</taxon>
        <taxon>Gammaproteobacteria</taxon>
        <taxon>Oceanospirillales</taxon>
        <taxon>Oceanospirillaceae</taxon>
        <taxon>Oceanospirillum</taxon>
    </lineage>
</organism>
<feature type="region of interest" description="Disordered" evidence="1">
    <location>
        <begin position="76"/>
        <end position="95"/>
    </location>
</feature>
<proteinExistence type="predicted"/>
<dbReference type="InterPro" id="IPR021953">
    <property type="entry name" value="DUF3570"/>
</dbReference>
<evidence type="ECO:0000256" key="1">
    <source>
        <dbReference type="SAM" id="MobiDB-lite"/>
    </source>
</evidence>
<dbReference type="EMBL" id="MTSD02000005">
    <property type="protein sequence ID" value="OOV86723.1"/>
    <property type="molecule type" value="Genomic_DNA"/>
</dbReference>
<evidence type="ECO:0008006" key="5">
    <source>
        <dbReference type="Google" id="ProtNLM"/>
    </source>
</evidence>
<evidence type="ECO:0000313" key="3">
    <source>
        <dbReference type="EMBL" id="OOV86723.1"/>
    </source>
</evidence>
<name>A0A1T1HA57_OCELI</name>
<evidence type="ECO:0000313" key="4">
    <source>
        <dbReference type="Proteomes" id="UP000190064"/>
    </source>
</evidence>
<dbReference type="Pfam" id="PF12094">
    <property type="entry name" value="DUF3570"/>
    <property type="match status" value="1"/>
</dbReference>
<dbReference type="AlphaFoldDB" id="A0A1T1HA57"/>
<protein>
    <recommendedName>
        <fullName evidence="5">DUF3570 domain-containing protein</fullName>
    </recommendedName>
</protein>
<feature type="signal peptide" evidence="2">
    <location>
        <begin position="1"/>
        <end position="19"/>
    </location>
</feature>